<feature type="transmembrane region" description="Helical" evidence="1">
    <location>
        <begin position="401"/>
        <end position="420"/>
    </location>
</feature>
<name>A0A0U2NE38_9GAMM</name>
<evidence type="ECO:0000313" key="4">
    <source>
        <dbReference type="Proteomes" id="UP000065261"/>
    </source>
</evidence>
<feature type="transmembrane region" description="Helical" evidence="1">
    <location>
        <begin position="369"/>
        <end position="389"/>
    </location>
</feature>
<feature type="chain" id="PRO_5006831507" description="Oligosaccharide repeat unit polymerase" evidence="2">
    <location>
        <begin position="25"/>
        <end position="450"/>
    </location>
</feature>
<feature type="transmembrane region" description="Helical" evidence="1">
    <location>
        <begin position="215"/>
        <end position="245"/>
    </location>
</feature>
<proteinExistence type="predicted"/>
<evidence type="ECO:0000256" key="1">
    <source>
        <dbReference type="SAM" id="Phobius"/>
    </source>
</evidence>
<accession>A0A0U2NE38</accession>
<feature type="transmembrane region" description="Helical" evidence="1">
    <location>
        <begin position="107"/>
        <end position="125"/>
    </location>
</feature>
<dbReference type="Proteomes" id="UP000065261">
    <property type="component" value="Chromosome I"/>
</dbReference>
<feature type="transmembrane region" description="Helical" evidence="1">
    <location>
        <begin position="257"/>
        <end position="276"/>
    </location>
</feature>
<feature type="transmembrane region" description="Helical" evidence="1">
    <location>
        <begin position="59"/>
        <end position="79"/>
    </location>
</feature>
<keyword evidence="2" id="KW-0732">Signal</keyword>
<evidence type="ECO:0000256" key="2">
    <source>
        <dbReference type="SAM" id="SignalP"/>
    </source>
</evidence>
<feature type="transmembrane region" description="Helical" evidence="1">
    <location>
        <begin position="190"/>
        <end position="208"/>
    </location>
</feature>
<keyword evidence="1" id="KW-0472">Membrane</keyword>
<reference evidence="3 4" key="1">
    <citation type="submission" date="2015-03" db="EMBL/GenBank/DDBJ databases">
        <authorList>
            <person name="Murphy D."/>
        </authorList>
    </citation>
    <scope>NUCLEOTIDE SEQUENCE [LARGE SCALE GENOMIC DNA]</scope>
    <source>
        <strain evidence="3 4">KMM 520</strain>
    </source>
</reference>
<feature type="transmembrane region" description="Helical" evidence="1">
    <location>
        <begin position="34"/>
        <end position="52"/>
    </location>
</feature>
<dbReference type="PATRIC" id="fig|1315283.4.peg.389"/>
<dbReference type="InterPro" id="IPR029468">
    <property type="entry name" value="O-ag_pol_Wzy"/>
</dbReference>
<evidence type="ECO:0008006" key="5">
    <source>
        <dbReference type="Google" id="ProtNLM"/>
    </source>
</evidence>
<gene>
    <name evidence="3" type="ORF">PTRA_a0437</name>
</gene>
<feature type="transmembrane region" description="Helical" evidence="1">
    <location>
        <begin position="283"/>
        <end position="303"/>
    </location>
</feature>
<dbReference type="AlphaFoldDB" id="A0A0U2NE38"/>
<protein>
    <recommendedName>
        <fullName evidence="5">Oligosaccharide repeat unit polymerase</fullName>
    </recommendedName>
</protein>
<dbReference type="OrthoDB" id="6691926at2"/>
<feature type="transmembrane region" description="Helical" evidence="1">
    <location>
        <begin position="426"/>
        <end position="444"/>
    </location>
</feature>
<evidence type="ECO:0000313" key="3">
    <source>
        <dbReference type="EMBL" id="ALS31795.1"/>
    </source>
</evidence>
<feature type="signal peptide" evidence="2">
    <location>
        <begin position="1"/>
        <end position="24"/>
    </location>
</feature>
<sequence length="450" mass="51483">MHTMKLTNLAILFLLICHSLYAYATITHDVYFDVNTLSSGMVALMLVTFLLAKVDSSYINVFSLFLLSLSLFIGGRYIYNFLGGEENIFKISFFTFYTLETSEFNRLTVYVSSMFIYLLVGWSVLSKSKSDNKNKRDALLQGNNESLILFASIIISLLYLYSEFLLFINVISGGYLALYASQGGEFSFSLNPKTPFFILLALSLAFNVKKSRKVLLIALSISGLLGILMGQRGQFFTMVFFFVWYYSTLTNFNFTSILKSLLIAVPVSLVMMSLSFRSFESSASIYESIIHFLYSNGISLMVFDASTKIDDYPLLPGVQSFVIGASKVLSLFQDFPSYTTSYSGYISWFYNSKAYFSGQGLGWSLPSSFYVWSSGNIYIYNIFFILFGMQIRFINNVYNRSPFWFGLSVCFIYNLFFVGRSQLSDIYPICTYYIIAYFLYTRFCQVKKVW</sequence>
<feature type="transmembrane region" description="Helical" evidence="1">
    <location>
        <begin position="146"/>
        <end position="170"/>
    </location>
</feature>
<dbReference type="KEGG" id="ptn:PTRA_a0437"/>
<dbReference type="RefSeq" id="WP_058372481.1">
    <property type="nucleotide sequence ID" value="NZ_CP011034.1"/>
</dbReference>
<keyword evidence="1" id="KW-0812">Transmembrane</keyword>
<organism evidence="3">
    <name type="scientific">Pseudoalteromonas translucida KMM 520</name>
    <dbReference type="NCBI Taxonomy" id="1315283"/>
    <lineage>
        <taxon>Bacteria</taxon>
        <taxon>Pseudomonadati</taxon>
        <taxon>Pseudomonadota</taxon>
        <taxon>Gammaproteobacteria</taxon>
        <taxon>Alteromonadales</taxon>
        <taxon>Pseudoalteromonadaceae</taxon>
        <taxon>Pseudoalteromonas</taxon>
    </lineage>
</organism>
<keyword evidence="1" id="KW-1133">Transmembrane helix</keyword>
<dbReference type="EMBL" id="CP011034">
    <property type="protein sequence ID" value="ALS31795.1"/>
    <property type="molecule type" value="Genomic_DNA"/>
</dbReference>
<dbReference type="Pfam" id="PF14296">
    <property type="entry name" value="O-ag_pol_Wzy"/>
    <property type="match status" value="1"/>
</dbReference>